<gene>
    <name evidence="3" type="ORF">H9913_10330</name>
</gene>
<dbReference type="AlphaFoldDB" id="A0A9D2U436"/>
<keyword evidence="2" id="KW-0472">Membrane</keyword>
<dbReference type="EMBL" id="DWUX01000187">
    <property type="protein sequence ID" value="HJD40411.1"/>
    <property type="molecule type" value="Genomic_DNA"/>
</dbReference>
<reference evidence="3" key="2">
    <citation type="submission" date="2021-04" db="EMBL/GenBank/DDBJ databases">
        <authorList>
            <person name="Gilroy R."/>
        </authorList>
    </citation>
    <scope>NUCLEOTIDE SEQUENCE</scope>
    <source>
        <strain evidence="3">ChiW19-6364</strain>
    </source>
</reference>
<dbReference type="Proteomes" id="UP000823850">
    <property type="component" value="Unassembled WGS sequence"/>
</dbReference>
<feature type="compositionally biased region" description="Basic and acidic residues" evidence="1">
    <location>
        <begin position="120"/>
        <end position="143"/>
    </location>
</feature>
<protein>
    <submittedName>
        <fullName evidence="3">DUF2953 domain-containing protein</fullName>
    </submittedName>
</protein>
<keyword evidence="2" id="KW-0812">Transmembrane</keyword>
<name>A0A9D2U436_9FIRM</name>
<sequence length="300" mass="34363">MAVLHMILIVFKILGVFLLIILGILMLAVAVILFCPVRYRAEGYKDERTYGGEVGISWLFHLISFRIWYESKKGKAEYSVRILGIPVLKLISGIADRKEKKGRQKAEQPLHTEISLEEKVEKKKETSKKSGDLKSEKTGEDRKAHRTKQVKKSFVSRIRKIIQIPGKILKTLKNFQLTAEHICAKIKNIKIFLENEKFKRGKSLIFQEARKLLAHGSPRKIKGSIKLGTEDPCLTGEILGAAGIFYPLYGENFNIEPCFDQTVLEGTVFFKGRIYGIFLLISALRIIRSRDVRYIIRHFN</sequence>
<comment type="caution">
    <text evidence="3">The sequence shown here is derived from an EMBL/GenBank/DDBJ whole genome shotgun (WGS) entry which is preliminary data.</text>
</comment>
<feature type="transmembrane region" description="Helical" evidence="2">
    <location>
        <begin position="6"/>
        <end position="37"/>
    </location>
</feature>
<evidence type="ECO:0000313" key="3">
    <source>
        <dbReference type="EMBL" id="HJD40411.1"/>
    </source>
</evidence>
<feature type="region of interest" description="Disordered" evidence="1">
    <location>
        <begin position="120"/>
        <end position="148"/>
    </location>
</feature>
<dbReference type="InterPro" id="IPR021338">
    <property type="entry name" value="DUF2953"/>
</dbReference>
<dbReference type="Pfam" id="PF11167">
    <property type="entry name" value="DUF2953"/>
    <property type="match status" value="1"/>
</dbReference>
<accession>A0A9D2U436</accession>
<evidence type="ECO:0000313" key="4">
    <source>
        <dbReference type="Proteomes" id="UP000823850"/>
    </source>
</evidence>
<evidence type="ECO:0000256" key="2">
    <source>
        <dbReference type="SAM" id="Phobius"/>
    </source>
</evidence>
<keyword evidence="2" id="KW-1133">Transmembrane helix</keyword>
<reference evidence="3" key="1">
    <citation type="journal article" date="2021" name="PeerJ">
        <title>Extensive microbial diversity within the chicken gut microbiome revealed by metagenomics and culture.</title>
        <authorList>
            <person name="Gilroy R."/>
            <person name="Ravi A."/>
            <person name="Getino M."/>
            <person name="Pursley I."/>
            <person name="Horton D.L."/>
            <person name="Alikhan N.F."/>
            <person name="Baker D."/>
            <person name="Gharbi K."/>
            <person name="Hall N."/>
            <person name="Watson M."/>
            <person name="Adriaenssens E.M."/>
            <person name="Foster-Nyarko E."/>
            <person name="Jarju S."/>
            <person name="Secka A."/>
            <person name="Antonio M."/>
            <person name="Oren A."/>
            <person name="Chaudhuri R.R."/>
            <person name="La Ragione R."/>
            <person name="Hildebrand F."/>
            <person name="Pallen M.J."/>
        </authorList>
    </citation>
    <scope>NUCLEOTIDE SEQUENCE</scope>
    <source>
        <strain evidence="3">ChiW19-6364</strain>
    </source>
</reference>
<organism evidence="3 4">
    <name type="scientific">Candidatus Blautia stercoripullorum</name>
    <dbReference type="NCBI Taxonomy" id="2838502"/>
    <lineage>
        <taxon>Bacteria</taxon>
        <taxon>Bacillati</taxon>
        <taxon>Bacillota</taxon>
        <taxon>Clostridia</taxon>
        <taxon>Lachnospirales</taxon>
        <taxon>Lachnospiraceae</taxon>
        <taxon>Blautia</taxon>
    </lineage>
</organism>
<evidence type="ECO:0000256" key="1">
    <source>
        <dbReference type="SAM" id="MobiDB-lite"/>
    </source>
</evidence>
<proteinExistence type="predicted"/>